<geneLocation type="plasmid" evidence="2 3">
    <name>pYWS9-3-2</name>
</geneLocation>
<keyword evidence="2" id="KW-0614">Plasmid</keyword>
<accession>A0ABY8VAQ4</accession>
<keyword evidence="3" id="KW-1185">Reference proteome</keyword>
<evidence type="ECO:0000256" key="1">
    <source>
        <dbReference type="SAM" id="SignalP"/>
    </source>
</evidence>
<dbReference type="Proteomes" id="UP001223501">
    <property type="component" value="Plasmid pYWS9-3-2"/>
</dbReference>
<feature type="signal peptide" evidence="1">
    <location>
        <begin position="1"/>
        <end position="19"/>
    </location>
</feature>
<proteinExistence type="predicted"/>
<organism evidence="2 3">
    <name type="scientific">Empedobacter falsenii</name>
    <dbReference type="NCBI Taxonomy" id="343874"/>
    <lineage>
        <taxon>Bacteria</taxon>
        <taxon>Pseudomonadati</taxon>
        <taxon>Bacteroidota</taxon>
        <taxon>Flavobacteriia</taxon>
        <taxon>Flavobacteriales</taxon>
        <taxon>Weeksellaceae</taxon>
        <taxon>Empedobacter</taxon>
    </lineage>
</organism>
<keyword evidence="1" id="KW-0732">Signal</keyword>
<feature type="chain" id="PRO_5046527037" evidence="1">
    <location>
        <begin position="20"/>
        <end position="82"/>
    </location>
</feature>
<reference evidence="2 3" key="1">
    <citation type="submission" date="2022-09" db="EMBL/GenBank/DDBJ databases">
        <title>Whole genome sequencing analysis of tet(X)-positive Empedobacter falsenii YWS9-3.</title>
        <authorList>
            <person name="Chen C."/>
            <person name="Lv Y.-L."/>
        </authorList>
    </citation>
    <scope>NUCLEOTIDE SEQUENCE [LARGE SCALE GENOMIC DNA]</scope>
    <source>
        <strain evidence="2 3">YWS9-3_T</strain>
        <plasmid evidence="2 3">pYWS9-3-2</plasmid>
    </source>
</reference>
<evidence type="ECO:0000313" key="3">
    <source>
        <dbReference type="Proteomes" id="UP001223501"/>
    </source>
</evidence>
<dbReference type="EMBL" id="CP106833">
    <property type="protein sequence ID" value="WIH98746.1"/>
    <property type="molecule type" value="Genomic_DNA"/>
</dbReference>
<evidence type="ECO:0000313" key="2">
    <source>
        <dbReference type="EMBL" id="WIH98746.1"/>
    </source>
</evidence>
<name>A0ABY8VAQ4_9FLAO</name>
<protein>
    <submittedName>
        <fullName evidence="2">Uncharacterized protein</fullName>
    </submittedName>
</protein>
<dbReference type="RefSeq" id="WP_284584294.1">
    <property type="nucleotide sequence ID" value="NZ_CP106833.1"/>
</dbReference>
<gene>
    <name evidence="2" type="ORF">OBA43_14240</name>
</gene>
<sequence>MKRLVFTLGFMLIGTFTFASSEKIEVSKIEESKTIVQKEDCEAKRALTIEVFEEANLGLSSNELIELGDAMYNICTFNNMNR</sequence>